<evidence type="ECO:0000256" key="1">
    <source>
        <dbReference type="SAM" id="MobiDB-lite"/>
    </source>
</evidence>
<name>A0ABY4NW67_9PSEU</name>
<proteinExistence type="predicted"/>
<keyword evidence="3" id="KW-1185">Reference proteome</keyword>
<evidence type="ECO:0000313" key="3">
    <source>
        <dbReference type="Proteomes" id="UP000830158"/>
    </source>
</evidence>
<organism evidence="2 3">
    <name type="scientific">Amycolatopsis thermalba</name>
    <dbReference type="NCBI Taxonomy" id="944492"/>
    <lineage>
        <taxon>Bacteria</taxon>
        <taxon>Bacillati</taxon>
        <taxon>Actinomycetota</taxon>
        <taxon>Actinomycetes</taxon>
        <taxon>Pseudonocardiales</taxon>
        <taxon>Pseudonocardiaceae</taxon>
        <taxon>Amycolatopsis</taxon>
    </lineage>
</organism>
<dbReference type="Proteomes" id="UP000830158">
    <property type="component" value="Chromosome"/>
</dbReference>
<sequence>MVRSNSGTPTLRSTSATVRLSDDLGQVQPLGGRGEPAGVGHLDHGPELLHRQIHAHDA</sequence>
<feature type="compositionally biased region" description="Polar residues" evidence="1">
    <location>
        <begin position="1"/>
        <end position="18"/>
    </location>
</feature>
<reference evidence="2" key="1">
    <citation type="submission" date="2022-01" db="EMBL/GenBank/DDBJ databases">
        <title>PSI-footprinting approach for the identification of protein synthesis inhibitor producers.</title>
        <authorList>
            <person name="Handel F."/>
            <person name="Kulik A."/>
            <person name="Wex K.W."/>
            <person name="Berscheid A."/>
            <person name="Saur J.S."/>
            <person name="Winkler A."/>
            <person name="Wibberg D."/>
            <person name="Kalinowski J."/>
            <person name="Broetz-Oesterhelt H."/>
            <person name="Mast Y."/>
        </authorList>
    </citation>
    <scope>NUCLEOTIDE SEQUENCE</scope>
    <source>
        <strain evidence="2">KNN 49.3e</strain>
    </source>
</reference>
<dbReference type="EMBL" id="CP091196">
    <property type="protein sequence ID" value="UQS24309.1"/>
    <property type="molecule type" value="Genomic_DNA"/>
</dbReference>
<feature type="region of interest" description="Disordered" evidence="1">
    <location>
        <begin position="1"/>
        <end position="44"/>
    </location>
</feature>
<gene>
    <name evidence="2" type="ORF">L1857_16480</name>
</gene>
<protein>
    <submittedName>
        <fullName evidence="2">Uncharacterized protein</fullName>
    </submittedName>
</protein>
<evidence type="ECO:0000313" key="2">
    <source>
        <dbReference type="EMBL" id="UQS24309.1"/>
    </source>
</evidence>
<accession>A0ABY4NW67</accession>